<keyword evidence="3 8" id="KW-0812">Transmembrane</keyword>
<comment type="subcellular location">
    <subcellularLocation>
        <location evidence="1">Cell membrane</location>
        <topology evidence="1">Multi-pass membrane protein</topology>
    </subcellularLocation>
</comment>
<dbReference type="GO" id="GO:0005886">
    <property type="term" value="C:plasma membrane"/>
    <property type="evidence" value="ECO:0007669"/>
    <property type="project" value="UniProtKB-SubCell"/>
</dbReference>
<feature type="transmembrane region" description="Helical" evidence="8">
    <location>
        <begin position="110"/>
        <end position="131"/>
    </location>
</feature>
<proteinExistence type="predicted"/>
<name>A0ABD2N7T6_9CUCU</name>
<feature type="transmembrane region" description="Helical" evidence="8">
    <location>
        <begin position="12"/>
        <end position="34"/>
    </location>
</feature>
<gene>
    <name evidence="9" type="ORF">HHI36_015752</name>
</gene>
<dbReference type="InterPro" id="IPR013604">
    <property type="entry name" value="7TM_chemorcpt"/>
</dbReference>
<dbReference type="AlphaFoldDB" id="A0ABD2N7T6"/>
<keyword evidence="10" id="KW-1185">Reference proteome</keyword>
<keyword evidence="2" id="KW-1003">Cell membrane</keyword>
<keyword evidence="5 8" id="KW-0472">Membrane</keyword>
<evidence type="ECO:0000313" key="10">
    <source>
        <dbReference type="Proteomes" id="UP001516400"/>
    </source>
</evidence>
<evidence type="ECO:0000256" key="7">
    <source>
        <dbReference type="ARBA" id="ARBA00023224"/>
    </source>
</evidence>
<keyword evidence="4 8" id="KW-1133">Transmembrane helix</keyword>
<dbReference type="PANTHER" id="PTHR21143">
    <property type="entry name" value="INVERTEBRATE GUSTATORY RECEPTOR"/>
    <property type="match status" value="1"/>
</dbReference>
<keyword evidence="7" id="KW-0807">Transducer</keyword>
<keyword evidence="6" id="KW-0675">Receptor</keyword>
<evidence type="ECO:0000256" key="1">
    <source>
        <dbReference type="ARBA" id="ARBA00004651"/>
    </source>
</evidence>
<protein>
    <submittedName>
        <fullName evidence="9">Uncharacterized protein</fullName>
    </submittedName>
</protein>
<evidence type="ECO:0000256" key="5">
    <source>
        <dbReference type="ARBA" id="ARBA00023136"/>
    </source>
</evidence>
<sequence>MSIYDLCLYQYAGFIFVCPLYMINVLYGLVKYWLENINEALNKIDLNPENCYKIRKLAQAYCDVIEISNAINEATSKYISSIFAFSTVGMIGEIYSLYKFAENNKPFDVITTQGNAIMSTLLTTIWIVHLAEECRLQVKKIKRTLYQLSLNTKDKNILAEVKLFSMQILHYDIRVTGADLFEINNEFLLTSWSAGLMYVVIIVQTDNTFVTILKGFLDSI</sequence>
<dbReference type="EMBL" id="JABFTP020000062">
    <property type="protein sequence ID" value="KAL3274354.1"/>
    <property type="molecule type" value="Genomic_DNA"/>
</dbReference>
<dbReference type="Proteomes" id="UP001516400">
    <property type="component" value="Unassembled WGS sequence"/>
</dbReference>
<evidence type="ECO:0000256" key="2">
    <source>
        <dbReference type="ARBA" id="ARBA00022475"/>
    </source>
</evidence>
<dbReference type="PANTHER" id="PTHR21143:SF121">
    <property type="entry name" value="GUSTATORY AND ODORANT RECEPTOR 21A"/>
    <property type="match status" value="1"/>
</dbReference>
<accession>A0ABD2N7T6</accession>
<evidence type="ECO:0000256" key="4">
    <source>
        <dbReference type="ARBA" id="ARBA00022989"/>
    </source>
</evidence>
<comment type="caution">
    <text evidence="9">The sequence shown here is derived from an EMBL/GenBank/DDBJ whole genome shotgun (WGS) entry which is preliminary data.</text>
</comment>
<evidence type="ECO:0000256" key="8">
    <source>
        <dbReference type="SAM" id="Phobius"/>
    </source>
</evidence>
<dbReference type="GO" id="GO:0007165">
    <property type="term" value="P:signal transduction"/>
    <property type="evidence" value="ECO:0007669"/>
    <property type="project" value="UniProtKB-KW"/>
</dbReference>
<evidence type="ECO:0000256" key="3">
    <source>
        <dbReference type="ARBA" id="ARBA00022692"/>
    </source>
</evidence>
<dbReference type="Pfam" id="PF08395">
    <property type="entry name" value="7tm_7"/>
    <property type="match status" value="1"/>
</dbReference>
<evidence type="ECO:0000313" key="9">
    <source>
        <dbReference type="EMBL" id="KAL3274354.1"/>
    </source>
</evidence>
<organism evidence="9 10">
    <name type="scientific">Cryptolaemus montrouzieri</name>
    <dbReference type="NCBI Taxonomy" id="559131"/>
    <lineage>
        <taxon>Eukaryota</taxon>
        <taxon>Metazoa</taxon>
        <taxon>Ecdysozoa</taxon>
        <taxon>Arthropoda</taxon>
        <taxon>Hexapoda</taxon>
        <taxon>Insecta</taxon>
        <taxon>Pterygota</taxon>
        <taxon>Neoptera</taxon>
        <taxon>Endopterygota</taxon>
        <taxon>Coleoptera</taxon>
        <taxon>Polyphaga</taxon>
        <taxon>Cucujiformia</taxon>
        <taxon>Coccinelloidea</taxon>
        <taxon>Coccinellidae</taxon>
        <taxon>Scymninae</taxon>
        <taxon>Scymnini</taxon>
        <taxon>Cryptolaemus</taxon>
    </lineage>
</organism>
<reference evidence="9 10" key="1">
    <citation type="journal article" date="2021" name="BMC Biol.">
        <title>Horizontally acquired antibacterial genes associated with adaptive radiation of ladybird beetles.</title>
        <authorList>
            <person name="Li H.S."/>
            <person name="Tang X.F."/>
            <person name="Huang Y.H."/>
            <person name="Xu Z.Y."/>
            <person name="Chen M.L."/>
            <person name="Du X.Y."/>
            <person name="Qiu B.Y."/>
            <person name="Chen P.T."/>
            <person name="Zhang W."/>
            <person name="Slipinski A."/>
            <person name="Escalona H.E."/>
            <person name="Waterhouse R.M."/>
            <person name="Zwick A."/>
            <person name="Pang H."/>
        </authorList>
    </citation>
    <scope>NUCLEOTIDE SEQUENCE [LARGE SCALE GENOMIC DNA]</scope>
    <source>
        <strain evidence="9">SYSU2018</strain>
    </source>
</reference>
<evidence type="ECO:0000256" key="6">
    <source>
        <dbReference type="ARBA" id="ARBA00023170"/>
    </source>
</evidence>